<keyword evidence="2" id="KW-0808">Transferase</keyword>
<sequence>MFNTTMVSMERQSLITGMYPFAILKDEVEAEKERPFVVDIGGGRGQALTAIRKEAPEGIGAKMILQDRSDVLENAHVYFIRRILHDFYEPVCVQLRKNIASAMGTTSRVVIADMIRPEKTDIGGEMMIYCIGFCMMLLNGKEKREREFRDIVDSAGLEVIKIWRYPAGTQA</sequence>
<feature type="domain" description="O-methyltransferase C-terminal" evidence="4">
    <location>
        <begin position="70"/>
        <end position="157"/>
    </location>
</feature>
<keyword evidence="1" id="KW-0489">Methyltransferase</keyword>
<evidence type="ECO:0000259" key="4">
    <source>
        <dbReference type="Pfam" id="PF00891"/>
    </source>
</evidence>
<dbReference type="InterPro" id="IPR016461">
    <property type="entry name" value="COMT-like"/>
</dbReference>
<dbReference type="Gene3D" id="3.40.50.150">
    <property type="entry name" value="Vaccinia Virus protein VP39"/>
    <property type="match status" value="2"/>
</dbReference>
<dbReference type="Proteomes" id="UP000297910">
    <property type="component" value="Unassembled WGS sequence"/>
</dbReference>
<dbReference type="PANTHER" id="PTHR43712">
    <property type="entry name" value="PUTATIVE (AFU_ORTHOLOGUE AFUA_4G14580)-RELATED"/>
    <property type="match status" value="1"/>
</dbReference>
<keyword evidence="3" id="KW-0949">S-adenosyl-L-methionine</keyword>
<dbReference type="EMBL" id="PQXI01000217">
    <property type="protein sequence ID" value="TGO21464.1"/>
    <property type="molecule type" value="Genomic_DNA"/>
</dbReference>
<dbReference type="GO" id="GO:0032259">
    <property type="term" value="P:methylation"/>
    <property type="evidence" value="ECO:0007669"/>
    <property type="project" value="UniProtKB-KW"/>
</dbReference>
<evidence type="ECO:0000256" key="3">
    <source>
        <dbReference type="ARBA" id="ARBA00022691"/>
    </source>
</evidence>
<comment type="caution">
    <text evidence="5">The sequence shown here is derived from an EMBL/GenBank/DDBJ whole genome shotgun (WGS) entry which is preliminary data.</text>
</comment>
<dbReference type="InterPro" id="IPR001077">
    <property type="entry name" value="COMT_C"/>
</dbReference>
<dbReference type="PROSITE" id="PS51683">
    <property type="entry name" value="SAM_OMT_II"/>
    <property type="match status" value="1"/>
</dbReference>
<accession>A0A4Z1F9K2</accession>
<reference evidence="5 6" key="1">
    <citation type="submission" date="2017-12" db="EMBL/GenBank/DDBJ databases">
        <title>Comparative genomics of Botrytis spp.</title>
        <authorList>
            <person name="Valero-Jimenez C.A."/>
            <person name="Tapia P."/>
            <person name="Veloso J."/>
            <person name="Silva-Moreno E."/>
            <person name="Staats M."/>
            <person name="Valdes J.H."/>
            <person name="Van Kan J.A.L."/>
        </authorList>
    </citation>
    <scope>NUCLEOTIDE SEQUENCE [LARGE SCALE GENOMIC DNA]</scope>
    <source>
        <strain evidence="5 6">Bp0003</strain>
    </source>
</reference>
<dbReference type="AlphaFoldDB" id="A0A4Z1F9K2"/>
<gene>
    <name evidence="5" type="ORF">BPAE_0218g00170</name>
</gene>
<evidence type="ECO:0000256" key="2">
    <source>
        <dbReference type="ARBA" id="ARBA00022679"/>
    </source>
</evidence>
<name>A0A4Z1F9K2_9HELO</name>
<protein>
    <recommendedName>
        <fullName evidence="4">O-methyltransferase C-terminal domain-containing protein</fullName>
    </recommendedName>
</protein>
<dbReference type="PANTHER" id="PTHR43712:SF2">
    <property type="entry name" value="O-METHYLTRANSFERASE CICE"/>
    <property type="match status" value="1"/>
</dbReference>
<proteinExistence type="predicted"/>
<dbReference type="SUPFAM" id="SSF53335">
    <property type="entry name" value="S-adenosyl-L-methionine-dependent methyltransferases"/>
    <property type="match status" value="1"/>
</dbReference>
<dbReference type="GO" id="GO:0008171">
    <property type="term" value="F:O-methyltransferase activity"/>
    <property type="evidence" value="ECO:0007669"/>
    <property type="project" value="InterPro"/>
</dbReference>
<dbReference type="Pfam" id="PF00891">
    <property type="entry name" value="Methyltransf_2"/>
    <property type="match status" value="1"/>
</dbReference>
<evidence type="ECO:0000256" key="1">
    <source>
        <dbReference type="ARBA" id="ARBA00022603"/>
    </source>
</evidence>
<evidence type="ECO:0000313" key="6">
    <source>
        <dbReference type="Proteomes" id="UP000297910"/>
    </source>
</evidence>
<organism evidence="5 6">
    <name type="scientific">Botrytis paeoniae</name>
    <dbReference type="NCBI Taxonomy" id="278948"/>
    <lineage>
        <taxon>Eukaryota</taxon>
        <taxon>Fungi</taxon>
        <taxon>Dikarya</taxon>
        <taxon>Ascomycota</taxon>
        <taxon>Pezizomycotina</taxon>
        <taxon>Leotiomycetes</taxon>
        <taxon>Helotiales</taxon>
        <taxon>Sclerotiniaceae</taxon>
        <taxon>Botrytis</taxon>
    </lineage>
</organism>
<keyword evidence="6" id="KW-1185">Reference proteome</keyword>
<evidence type="ECO:0000313" key="5">
    <source>
        <dbReference type="EMBL" id="TGO21464.1"/>
    </source>
</evidence>
<dbReference type="InterPro" id="IPR029063">
    <property type="entry name" value="SAM-dependent_MTases_sf"/>
</dbReference>